<dbReference type="Gene3D" id="1.10.418.50">
    <property type="entry name" value="Microtubule-binding protein MIP-T3"/>
    <property type="match status" value="1"/>
</dbReference>
<feature type="domain" description="TRAF3-interacting protein 1 N-terminal" evidence="12">
    <location>
        <begin position="6"/>
        <end position="114"/>
    </location>
</feature>
<feature type="region of interest" description="Disordered" evidence="11">
    <location>
        <begin position="518"/>
        <end position="545"/>
    </location>
</feature>
<feature type="compositionally biased region" description="Low complexity" evidence="11">
    <location>
        <begin position="132"/>
        <end position="146"/>
    </location>
</feature>
<name>A0A1Y2I2I5_9FUNG</name>
<keyword evidence="7" id="KW-0966">Cell projection</keyword>
<dbReference type="Proteomes" id="UP000193411">
    <property type="component" value="Unassembled WGS sequence"/>
</dbReference>
<feature type="compositionally biased region" description="Pro residues" evidence="11">
    <location>
        <begin position="311"/>
        <end position="323"/>
    </location>
</feature>
<dbReference type="InterPro" id="IPR040468">
    <property type="entry name" value="TRAF3IP1_N"/>
</dbReference>
<keyword evidence="3" id="KW-0963">Cytoplasm</keyword>
<evidence type="ECO:0000256" key="7">
    <source>
        <dbReference type="ARBA" id="ARBA00023273"/>
    </source>
</evidence>
<dbReference type="FunFam" id="1.10.418.50:FF:000001">
    <property type="entry name" value="TRAF3-interacting protein 1 isoform X1"/>
    <property type="match status" value="1"/>
</dbReference>
<feature type="non-terminal residue" evidence="14">
    <location>
        <position position="658"/>
    </location>
</feature>
<comment type="similarity">
    <text evidence="8">Belongs to the TRAF3IP1 family.</text>
</comment>
<feature type="compositionally biased region" description="Low complexity" evidence="11">
    <location>
        <begin position="160"/>
        <end position="181"/>
    </location>
</feature>
<comment type="caution">
    <text evidence="14">The sequence shown here is derived from an EMBL/GenBank/DDBJ whole genome shotgun (WGS) entry which is preliminary data.</text>
</comment>
<feature type="compositionally biased region" description="Low complexity" evidence="11">
    <location>
        <begin position="534"/>
        <end position="545"/>
    </location>
</feature>
<dbReference type="GO" id="GO:0048513">
    <property type="term" value="P:animal organ development"/>
    <property type="evidence" value="ECO:0007669"/>
    <property type="project" value="UniProtKB-ARBA"/>
</dbReference>
<evidence type="ECO:0000313" key="14">
    <source>
        <dbReference type="EMBL" id="ORZ41076.1"/>
    </source>
</evidence>
<evidence type="ECO:0000256" key="6">
    <source>
        <dbReference type="ARBA" id="ARBA00023212"/>
    </source>
</evidence>
<protein>
    <recommendedName>
        <fullName evidence="9">TRAF3-interacting protein 1</fullName>
    </recommendedName>
</protein>
<dbReference type="GO" id="GO:0008017">
    <property type="term" value="F:microtubule binding"/>
    <property type="evidence" value="ECO:0007669"/>
    <property type="project" value="InterPro"/>
</dbReference>
<evidence type="ECO:0000259" key="13">
    <source>
        <dbReference type="Pfam" id="PF17749"/>
    </source>
</evidence>
<dbReference type="InterPro" id="IPR018799">
    <property type="entry name" value="TRAF3IP1"/>
</dbReference>
<dbReference type="Pfam" id="PF17749">
    <property type="entry name" value="MIP-T3_C"/>
    <property type="match status" value="1"/>
</dbReference>
<dbReference type="OrthoDB" id="10258914at2759"/>
<dbReference type="GO" id="GO:0030992">
    <property type="term" value="C:intraciliary transport particle B"/>
    <property type="evidence" value="ECO:0007669"/>
    <property type="project" value="TreeGrafter"/>
</dbReference>
<dbReference type="GO" id="GO:0036064">
    <property type="term" value="C:ciliary basal body"/>
    <property type="evidence" value="ECO:0007669"/>
    <property type="project" value="TreeGrafter"/>
</dbReference>
<dbReference type="Pfam" id="PF10243">
    <property type="entry name" value="MIP-T3"/>
    <property type="match status" value="1"/>
</dbReference>
<accession>A0A1Y2I2I5</accession>
<dbReference type="GO" id="GO:0060271">
    <property type="term" value="P:cilium assembly"/>
    <property type="evidence" value="ECO:0007669"/>
    <property type="project" value="TreeGrafter"/>
</dbReference>
<evidence type="ECO:0000256" key="4">
    <source>
        <dbReference type="ARBA" id="ARBA00022794"/>
    </source>
</evidence>
<feature type="compositionally biased region" description="Low complexity" evidence="11">
    <location>
        <begin position="301"/>
        <end position="310"/>
    </location>
</feature>
<feature type="domain" description="TRAF3-interacting protein 1 C-terminal" evidence="13">
    <location>
        <begin position="499"/>
        <end position="648"/>
    </location>
</feature>
<dbReference type="GO" id="GO:0042073">
    <property type="term" value="P:intraciliary transport"/>
    <property type="evidence" value="ECO:0007669"/>
    <property type="project" value="TreeGrafter"/>
</dbReference>
<evidence type="ECO:0000313" key="15">
    <source>
        <dbReference type="Proteomes" id="UP000193411"/>
    </source>
</evidence>
<evidence type="ECO:0000256" key="2">
    <source>
        <dbReference type="ARBA" id="ARBA00004430"/>
    </source>
</evidence>
<feature type="compositionally biased region" description="Low complexity" evidence="11">
    <location>
        <begin position="353"/>
        <end position="378"/>
    </location>
</feature>
<dbReference type="InterPro" id="IPR042576">
    <property type="entry name" value="TRAF3IP1_N_sf"/>
</dbReference>
<feature type="compositionally biased region" description="Low complexity" evidence="11">
    <location>
        <begin position="246"/>
        <end position="256"/>
    </location>
</feature>
<feature type="region of interest" description="Disordered" evidence="11">
    <location>
        <begin position="132"/>
        <end position="399"/>
    </location>
</feature>
<feature type="coiled-coil region" evidence="10">
    <location>
        <begin position="570"/>
        <end position="636"/>
    </location>
</feature>
<dbReference type="AlphaFoldDB" id="A0A1Y2I2I5"/>
<dbReference type="STRING" id="765915.A0A1Y2I2I5"/>
<dbReference type="GO" id="GO:0005930">
    <property type="term" value="C:axoneme"/>
    <property type="evidence" value="ECO:0007669"/>
    <property type="project" value="UniProtKB-SubCell"/>
</dbReference>
<dbReference type="GO" id="GO:0070507">
    <property type="term" value="P:regulation of microtubule cytoskeleton organization"/>
    <property type="evidence" value="ECO:0007669"/>
    <property type="project" value="TreeGrafter"/>
</dbReference>
<gene>
    <name evidence="14" type="ORF">BCR44DRAFT_1424335</name>
</gene>
<evidence type="ECO:0000256" key="1">
    <source>
        <dbReference type="ARBA" id="ARBA00004120"/>
    </source>
</evidence>
<feature type="compositionally biased region" description="Low complexity" evidence="11">
    <location>
        <begin position="191"/>
        <end position="204"/>
    </location>
</feature>
<feature type="compositionally biased region" description="Basic and acidic residues" evidence="11">
    <location>
        <begin position="257"/>
        <end position="270"/>
    </location>
</feature>
<evidence type="ECO:0000256" key="11">
    <source>
        <dbReference type="SAM" id="MobiDB-lite"/>
    </source>
</evidence>
<keyword evidence="4" id="KW-0970">Cilium biogenesis/degradation</keyword>
<evidence type="ECO:0000256" key="9">
    <source>
        <dbReference type="ARBA" id="ARBA00070492"/>
    </source>
</evidence>
<keyword evidence="5 10" id="KW-0175">Coiled coil</keyword>
<comment type="subcellular location">
    <subcellularLocation>
        <location evidence="2">Cytoplasm</location>
        <location evidence="2">Cytoskeleton</location>
        <location evidence="2">Cilium axoneme</location>
    </subcellularLocation>
    <subcellularLocation>
        <location evidence="1">Cytoplasm</location>
        <location evidence="1">Cytoskeleton</location>
        <location evidence="1">Cilium basal body</location>
    </subcellularLocation>
</comment>
<feature type="compositionally biased region" description="Low complexity" evidence="11">
    <location>
        <begin position="271"/>
        <end position="291"/>
    </location>
</feature>
<sequence>MADTAPTITALKPLIQRTPLTDKLLAKPPFRYLHDLVSELIAASGVGAGLFIGDETNAAAVKEKDQKIAWLTKIIKLTELASGTPIKAKPAKIIAGLEPEETNAWLQVLGAVCAKRIDTTQMVASLGGSLPSAAAPPADSLAPPGSELVGAPTAPPTPSQPADTETAPAPSAKPAAAAEPKPASKEVRPGSSAKSPTSKSTSSSSKDKDKDKDKTKNQAHLPADPHLALELLGPHPPRRSPPRKPQMPQTSTSTSSSKDKEKSSSRDKLSSKSSSSSKSKSQSNSTDQLAAPAPPKPADPPAAVLAAPSSAPEPIPSPAPPIATPADTNPVVLMAATAPGDASSGNIDDDTAAADASDANANAAGGSLGDLRPTTARKAPPRPKQSAPEMGLGLGTEGGLGAMAAGPGGASGLAGARPGTASVVNVVAESSSVSASSAAGLSVGGGSAPAAVDDADDMFVVQRDDTDLPVFGGGSAAVTGAQPLVATANAEPVNPNAPHGGLVRKLLESKRAAADDALVPGLPRPASGMRRATSGGDDSGASAGGKDLAEDLQARVQAVTRAAHPLGRTLDYLHEDMEAMSKELAQWRSESAKYRALLTKEREVTESKVRPLLDEMAKLDAAIVLEQERIAQAKARVLANEELVEKYVLGMVTRGSED</sequence>
<keyword evidence="15" id="KW-1185">Reference proteome</keyword>
<evidence type="ECO:0000256" key="5">
    <source>
        <dbReference type="ARBA" id="ARBA00023054"/>
    </source>
</evidence>
<dbReference type="EMBL" id="MCFL01000002">
    <property type="protein sequence ID" value="ORZ41076.1"/>
    <property type="molecule type" value="Genomic_DNA"/>
</dbReference>
<dbReference type="PANTHER" id="PTHR31363">
    <property type="entry name" value="TRAF3-INTERACTING PROTEIN 1"/>
    <property type="match status" value="1"/>
</dbReference>
<evidence type="ECO:0000256" key="10">
    <source>
        <dbReference type="SAM" id="Coils"/>
    </source>
</evidence>
<feature type="compositionally biased region" description="Basic and acidic residues" evidence="11">
    <location>
        <begin position="205"/>
        <end position="216"/>
    </location>
</feature>
<dbReference type="GO" id="GO:0048731">
    <property type="term" value="P:system development"/>
    <property type="evidence" value="ECO:0007669"/>
    <property type="project" value="UniProtKB-ARBA"/>
</dbReference>
<keyword evidence="6" id="KW-0206">Cytoskeleton</keyword>
<organism evidence="14 15">
    <name type="scientific">Catenaria anguillulae PL171</name>
    <dbReference type="NCBI Taxonomy" id="765915"/>
    <lineage>
        <taxon>Eukaryota</taxon>
        <taxon>Fungi</taxon>
        <taxon>Fungi incertae sedis</taxon>
        <taxon>Blastocladiomycota</taxon>
        <taxon>Blastocladiomycetes</taxon>
        <taxon>Blastocladiales</taxon>
        <taxon>Catenariaceae</taxon>
        <taxon>Catenaria</taxon>
    </lineage>
</organism>
<dbReference type="PANTHER" id="PTHR31363:SF0">
    <property type="entry name" value="TRAF3-INTERACTING PROTEIN 1"/>
    <property type="match status" value="1"/>
</dbReference>
<reference evidence="14 15" key="1">
    <citation type="submission" date="2016-07" db="EMBL/GenBank/DDBJ databases">
        <title>Pervasive Adenine N6-methylation of Active Genes in Fungi.</title>
        <authorList>
            <consortium name="DOE Joint Genome Institute"/>
            <person name="Mondo S.J."/>
            <person name="Dannebaum R.O."/>
            <person name="Kuo R.C."/>
            <person name="Labutti K."/>
            <person name="Haridas S."/>
            <person name="Kuo A."/>
            <person name="Salamov A."/>
            <person name="Ahrendt S.R."/>
            <person name="Lipzen A."/>
            <person name="Sullivan W."/>
            <person name="Andreopoulos W.B."/>
            <person name="Clum A."/>
            <person name="Lindquist E."/>
            <person name="Daum C."/>
            <person name="Ramamoorthy G.K."/>
            <person name="Gryganskyi A."/>
            <person name="Culley D."/>
            <person name="Magnuson J.K."/>
            <person name="James T.Y."/>
            <person name="O'Malley M.A."/>
            <person name="Stajich J.E."/>
            <person name="Spatafora J.W."/>
            <person name="Visel A."/>
            <person name="Grigoriev I.V."/>
        </authorList>
    </citation>
    <scope>NUCLEOTIDE SEQUENCE [LARGE SCALE GENOMIC DNA]</scope>
    <source>
        <strain evidence="14 15">PL171</strain>
    </source>
</reference>
<evidence type="ECO:0000259" key="12">
    <source>
        <dbReference type="Pfam" id="PF10243"/>
    </source>
</evidence>
<proteinExistence type="inferred from homology"/>
<evidence type="ECO:0000256" key="3">
    <source>
        <dbReference type="ARBA" id="ARBA00022490"/>
    </source>
</evidence>
<dbReference type="InterPro" id="IPR041476">
    <property type="entry name" value="TRAF3IP1_C"/>
</dbReference>
<evidence type="ECO:0000256" key="8">
    <source>
        <dbReference type="ARBA" id="ARBA00043971"/>
    </source>
</evidence>